<dbReference type="Gene3D" id="3.90.1010.10">
    <property type="match status" value="1"/>
</dbReference>
<dbReference type="GO" id="GO:0005506">
    <property type="term" value="F:iron ion binding"/>
    <property type="evidence" value="ECO:0007669"/>
    <property type="project" value="InterPro"/>
</dbReference>
<dbReference type="AlphaFoldDB" id="A0A382K209"/>
<feature type="domain" description="NIF system FeS cluster assembly NifU N-terminal" evidence="1">
    <location>
        <begin position="5"/>
        <end position="82"/>
    </location>
</feature>
<protein>
    <recommendedName>
        <fullName evidence="1">NIF system FeS cluster assembly NifU N-terminal domain-containing protein</fullName>
    </recommendedName>
</protein>
<proteinExistence type="predicted"/>
<organism evidence="2">
    <name type="scientific">marine metagenome</name>
    <dbReference type="NCBI Taxonomy" id="408172"/>
    <lineage>
        <taxon>unclassified sequences</taxon>
        <taxon>metagenomes</taxon>
        <taxon>ecological metagenomes</taxon>
    </lineage>
</organism>
<name>A0A382K209_9ZZZZ</name>
<dbReference type="CDD" id="cd06664">
    <property type="entry name" value="IscU_like"/>
    <property type="match status" value="1"/>
</dbReference>
<dbReference type="SUPFAM" id="SSF82649">
    <property type="entry name" value="SufE/NifU"/>
    <property type="match status" value="1"/>
</dbReference>
<dbReference type="GO" id="GO:0016226">
    <property type="term" value="P:iron-sulfur cluster assembly"/>
    <property type="evidence" value="ECO:0007669"/>
    <property type="project" value="InterPro"/>
</dbReference>
<dbReference type="EMBL" id="UINC01077004">
    <property type="protein sequence ID" value="SVC16711.1"/>
    <property type="molecule type" value="Genomic_DNA"/>
</dbReference>
<evidence type="ECO:0000313" key="2">
    <source>
        <dbReference type="EMBL" id="SVC16711.1"/>
    </source>
</evidence>
<dbReference type="GO" id="GO:0051536">
    <property type="term" value="F:iron-sulfur cluster binding"/>
    <property type="evidence" value="ECO:0007669"/>
    <property type="project" value="InterPro"/>
</dbReference>
<reference evidence="2" key="1">
    <citation type="submission" date="2018-05" db="EMBL/GenBank/DDBJ databases">
        <authorList>
            <person name="Lanie J.A."/>
            <person name="Ng W.-L."/>
            <person name="Kazmierczak K.M."/>
            <person name="Andrzejewski T.M."/>
            <person name="Davidsen T.M."/>
            <person name="Wayne K.J."/>
            <person name="Tettelin H."/>
            <person name="Glass J.I."/>
            <person name="Rusch D."/>
            <person name="Podicherti R."/>
            <person name="Tsui H.-C.T."/>
            <person name="Winkler M.E."/>
        </authorList>
    </citation>
    <scope>NUCLEOTIDE SEQUENCE</scope>
</reference>
<evidence type="ECO:0000259" key="1">
    <source>
        <dbReference type="Pfam" id="PF01592"/>
    </source>
</evidence>
<dbReference type="Pfam" id="PF01592">
    <property type="entry name" value="NifU_N"/>
    <property type="match status" value="1"/>
</dbReference>
<accession>A0A382K209</accession>
<dbReference type="InterPro" id="IPR002871">
    <property type="entry name" value="NIF_FeS_clus_asmbl_NifU_N"/>
</dbReference>
<sequence>MNLEILKIASNTDNHKVLNNHTHHSKLKNPICGDEMQVSVKVVKNNIVDFGYQCKSCVYCQASVSLLSRNSVNKTILHVKNLLKISETFFEKKNVTFPKEWSAFNKIFNKQNISRKECLLLPFKTLAKALKS</sequence>
<gene>
    <name evidence="2" type="ORF">METZ01_LOCUS269565</name>
</gene>